<evidence type="ECO:0000259" key="2">
    <source>
        <dbReference type="Pfam" id="PF18106"/>
    </source>
</evidence>
<reference evidence="4" key="1">
    <citation type="journal article" date="2019" name="Int. J. Syst. Evol. Microbiol.">
        <title>The Global Catalogue of Microorganisms (GCM) 10K type strain sequencing project: providing services to taxonomists for standard genome sequencing and annotation.</title>
        <authorList>
            <consortium name="The Broad Institute Genomics Platform"/>
            <consortium name="The Broad Institute Genome Sequencing Center for Infectious Disease"/>
            <person name="Wu L."/>
            <person name="Ma J."/>
        </authorList>
    </citation>
    <scope>NUCLEOTIDE SEQUENCE [LARGE SCALE GENOMIC DNA]</scope>
    <source>
        <strain evidence="4">JCM 30071</strain>
    </source>
</reference>
<accession>A0ABQ2DQ99</accession>
<dbReference type="RefSeq" id="WP_188943762.1">
    <property type="nucleotide sequence ID" value="NZ_BMPN01000005.1"/>
</dbReference>
<dbReference type="Pfam" id="PF18106">
    <property type="entry name" value="Rol_Rep_N"/>
    <property type="match status" value="1"/>
</dbReference>
<gene>
    <name evidence="3" type="primary">nicK</name>
    <name evidence="3" type="ORF">GCM10007111_31990</name>
</gene>
<feature type="domain" description="Replication initiation protein-like C-terminal" evidence="1">
    <location>
        <begin position="127"/>
        <end position="327"/>
    </location>
</feature>
<dbReference type="EMBL" id="BMPN01000005">
    <property type="protein sequence ID" value="GGJ67717.1"/>
    <property type="molecule type" value="Genomic_DNA"/>
</dbReference>
<proteinExistence type="predicted"/>
<name>A0ABQ2DQ99_9BACI</name>
<keyword evidence="4" id="KW-1185">Reference proteome</keyword>
<organism evidence="3 4">
    <name type="scientific">Virgibacillus kapii</name>
    <dbReference type="NCBI Taxonomy" id="1638645"/>
    <lineage>
        <taxon>Bacteria</taxon>
        <taxon>Bacillati</taxon>
        <taxon>Bacillota</taxon>
        <taxon>Bacilli</taxon>
        <taxon>Bacillales</taxon>
        <taxon>Bacillaceae</taxon>
        <taxon>Virgibacillus</taxon>
    </lineage>
</organism>
<evidence type="ECO:0000313" key="3">
    <source>
        <dbReference type="EMBL" id="GGJ67717.1"/>
    </source>
</evidence>
<dbReference type="Pfam" id="PF02486">
    <property type="entry name" value="Rep_trans"/>
    <property type="match status" value="1"/>
</dbReference>
<dbReference type="InterPro" id="IPR003491">
    <property type="entry name" value="REP-like_C"/>
</dbReference>
<sequence length="352" mass="41342">MTTHYEPPLANRGVVIAENKVEDVENVLTAMVDYLRVSFKTHDVDSILENVVHLKRDFMQEKETGFYGYVGTVQLDYIKVFYSNPGDSRGVLVEMSGKGCRQFESFLRARNKTWYDFFQDCIAHNGSFTRFDLALDDTKTYFSVPFLLGKIKRAELITRFKRMDYNGSFDIGEEKEGGTTLYFGSKKSDAYLCFYEKNYEQARKYERDVEEFDEWNRYEIRLKDDRAQVAIEILMEEQDLRYVALSIVNNYIRFVDRRDDVSKEYYETSAFWQDFIGDASKLRLYQKPEEDFYEKSRNWLKNSCAPTMKMILESDQVLGNQDLSNMIVEAELSDKQEKMLAVFLADIGDMVC</sequence>
<feature type="domain" description="Rolling Circle replication initiation protein N-terminal" evidence="2">
    <location>
        <begin position="30"/>
        <end position="119"/>
    </location>
</feature>
<protein>
    <submittedName>
        <fullName evidence="3">DNA relaxase NicK</fullName>
    </submittedName>
</protein>
<evidence type="ECO:0000259" key="1">
    <source>
        <dbReference type="Pfam" id="PF02486"/>
    </source>
</evidence>
<evidence type="ECO:0000313" key="4">
    <source>
        <dbReference type="Proteomes" id="UP000634435"/>
    </source>
</evidence>
<dbReference type="InterPro" id="IPR040819">
    <property type="entry name" value="Rol_Rep_N"/>
</dbReference>
<dbReference type="Proteomes" id="UP000634435">
    <property type="component" value="Unassembled WGS sequence"/>
</dbReference>
<comment type="caution">
    <text evidence="3">The sequence shown here is derived from an EMBL/GenBank/DDBJ whole genome shotgun (WGS) entry which is preliminary data.</text>
</comment>